<feature type="transmembrane region" description="Helical" evidence="1">
    <location>
        <begin position="161"/>
        <end position="180"/>
    </location>
</feature>
<proteinExistence type="predicted"/>
<feature type="transmembrane region" description="Helical" evidence="1">
    <location>
        <begin position="255"/>
        <end position="273"/>
    </location>
</feature>
<dbReference type="EMBL" id="CP049056">
    <property type="protein sequence ID" value="QIE57193.1"/>
    <property type="molecule type" value="Genomic_DNA"/>
</dbReference>
<dbReference type="KEGG" id="hdh:G5B40_18155"/>
<feature type="transmembrane region" description="Helical" evidence="1">
    <location>
        <begin position="192"/>
        <end position="212"/>
    </location>
</feature>
<evidence type="ECO:0000256" key="1">
    <source>
        <dbReference type="SAM" id="Phobius"/>
    </source>
</evidence>
<dbReference type="AlphaFoldDB" id="A0A7M3T5B2"/>
<feature type="transmembrane region" description="Helical" evidence="1">
    <location>
        <begin position="279"/>
        <end position="297"/>
    </location>
</feature>
<accession>A0A7M3T5B2</accession>
<organism evidence="2 3">
    <name type="scientific">Pikeienuella piscinae</name>
    <dbReference type="NCBI Taxonomy" id="2748098"/>
    <lineage>
        <taxon>Bacteria</taxon>
        <taxon>Pseudomonadati</taxon>
        <taxon>Pseudomonadota</taxon>
        <taxon>Alphaproteobacteria</taxon>
        <taxon>Rhodobacterales</taxon>
        <taxon>Paracoccaceae</taxon>
        <taxon>Pikeienuella</taxon>
    </lineage>
</organism>
<feature type="transmembrane region" description="Helical" evidence="1">
    <location>
        <begin position="224"/>
        <end position="243"/>
    </location>
</feature>
<protein>
    <recommendedName>
        <fullName evidence="4">Bile acid:sodium symporter</fullName>
    </recommendedName>
</protein>
<dbReference type="Gene3D" id="1.20.1530.20">
    <property type="match status" value="1"/>
</dbReference>
<keyword evidence="1" id="KW-1133">Transmembrane helix</keyword>
<reference evidence="2 3" key="1">
    <citation type="submission" date="2020-02" db="EMBL/GenBank/DDBJ databases">
        <title>complete genome sequence of Rhodobacteraceae bacterium.</title>
        <authorList>
            <person name="Park J."/>
            <person name="Kim Y.-S."/>
            <person name="Kim K.-H."/>
        </authorList>
    </citation>
    <scope>NUCLEOTIDE SEQUENCE [LARGE SCALE GENOMIC DNA]</scope>
    <source>
        <strain evidence="2 3">RR4-56</strain>
    </source>
</reference>
<feature type="transmembrane region" description="Helical" evidence="1">
    <location>
        <begin position="12"/>
        <end position="30"/>
    </location>
</feature>
<dbReference type="InterPro" id="IPR038770">
    <property type="entry name" value="Na+/solute_symporter_sf"/>
</dbReference>
<feature type="transmembrane region" description="Helical" evidence="1">
    <location>
        <begin position="133"/>
        <end position="155"/>
    </location>
</feature>
<evidence type="ECO:0000313" key="2">
    <source>
        <dbReference type="EMBL" id="QIE57193.1"/>
    </source>
</evidence>
<evidence type="ECO:0008006" key="4">
    <source>
        <dbReference type="Google" id="ProtNLM"/>
    </source>
</evidence>
<name>A0A7M3T5B2_9RHOB</name>
<sequence length="312" mass="32051">MIGGLTWIGARARWIMLVGAFAGLAFPAGAEALRPLLPFLVALVYAIAMLRIDPIAVLKGLAAPRHALRVAFAVIAMMIVAPVMAFWAARALGLGPDLESALVYTMAAPSIASSAAICLIIGFQGRVALELTVVSSLVMPVAGPAVAGVLLGSALEIDPAALGFRVALMIFGGFAAAMVGRRIMGEARIERHAPALDGLAAIAFLLFVMPLFDGVGPSIAEAPVMSLLYLGVATLIILGPGALALRLPGAPSRNGAIGVAFGARSVAIYLAALPPDPVFTLYVALYQLPMAAIVLAFRRSRPPDGAGNGAIR</sequence>
<evidence type="ECO:0000313" key="3">
    <source>
        <dbReference type="Proteomes" id="UP000503336"/>
    </source>
</evidence>
<feature type="transmembrane region" description="Helical" evidence="1">
    <location>
        <begin position="36"/>
        <end position="58"/>
    </location>
</feature>
<gene>
    <name evidence="2" type="ORF">G5B40_18155</name>
</gene>
<dbReference type="RefSeq" id="WP_165101683.1">
    <property type="nucleotide sequence ID" value="NZ_CP049056.1"/>
</dbReference>
<keyword evidence="1" id="KW-0812">Transmembrane</keyword>
<feature type="transmembrane region" description="Helical" evidence="1">
    <location>
        <begin position="70"/>
        <end position="89"/>
    </location>
</feature>
<dbReference type="Proteomes" id="UP000503336">
    <property type="component" value="Chromosome"/>
</dbReference>
<keyword evidence="1" id="KW-0472">Membrane</keyword>
<feature type="transmembrane region" description="Helical" evidence="1">
    <location>
        <begin position="101"/>
        <end position="121"/>
    </location>
</feature>
<keyword evidence="3" id="KW-1185">Reference proteome</keyword>